<accession>A0A9W9ZKA8</accession>
<protein>
    <recommendedName>
        <fullName evidence="2">F5/8 type C domain-containing protein</fullName>
    </recommendedName>
</protein>
<dbReference type="PANTHER" id="PTHR24543">
    <property type="entry name" value="MULTICOPPER OXIDASE-RELATED"/>
    <property type="match status" value="1"/>
</dbReference>
<proteinExistence type="predicted"/>
<dbReference type="AlphaFoldDB" id="A0A9W9ZKA8"/>
<dbReference type="OrthoDB" id="5986720at2759"/>
<evidence type="ECO:0000313" key="4">
    <source>
        <dbReference type="Proteomes" id="UP001163046"/>
    </source>
</evidence>
<feature type="domain" description="F5/8 type C" evidence="2">
    <location>
        <begin position="90"/>
        <end position="156"/>
    </location>
</feature>
<dbReference type="SUPFAM" id="SSF49785">
    <property type="entry name" value="Galactose-binding domain-like"/>
    <property type="match status" value="1"/>
</dbReference>
<keyword evidence="1" id="KW-1133">Transmembrane helix</keyword>
<dbReference type="Proteomes" id="UP001163046">
    <property type="component" value="Unassembled WGS sequence"/>
</dbReference>
<comment type="caution">
    <text evidence="3">The sequence shown here is derived from an EMBL/GenBank/DDBJ whole genome shotgun (WGS) entry which is preliminary data.</text>
</comment>
<feature type="transmembrane region" description="Helical" evidence="1">
    <location>
        <begin position="55"/>
        <end position="74"/>
    </location>
</feature>
<keyword evidence="1" id="KW-0812">Transmembrane</keyword>
<dbReference type="PANTHER" id="PTHR24543:SF291">
    <property type="entry name" value="SMOKE ALARM, ISOFORM D"/>
    <property type="match status" value="1"/>
</dbReference>
<evidence type="ECO:0000256" key="1">
    <source>
        <dbReference type="SAM" id="Phobius"/>
    </source>
</evidence>
<dbReference type="Gene3D" id="2.60.120.260">
    <property type="entry name" value="Galactose-binding domain-like"/>
    <property type="match status" value="1"/>
</dbReference>
<dbReference type="EMBL" id="MU826220">
    <property type="protein sequence ID" value="KAJ7381579.1"/>
    <property type="molecule type" value="Genomic_DNA"/>
</dbReference>
<keyword evidence="4" id="KW-1185">Reference proteome</keyword>
<name>A0A9W9ZKA8_9CNID</name>
<gene>
    <name evidence="3" type="ORF">OS493_040346</name>
</gene>
<sequence length="156" mass="17844">VCASVVCDRVESRCPSYSAFRLCPYSGWVLREKLDRKSCNAKNVDATPPQNLKDLVPTLLVLVGITVFLTVLSLPRHSYLPDRDVFVEHVKKYELAFSTDGTNFKNYERERKSKVFDGNCANFTPVLNRFNPVKARYVKVLPHDSPSTWVCMRVEL</sequence>
<keyword evidence="1" id="KW-0472">Membrane</keyword>
<dbReference type="InterPro" id="IPR000421">
    <property type="entry name" value="FA58C"/>
</dbReference>
<reference evidence="3" key="1">
    <citation type="submission" date="2023-01" db="EMBL/GenBank/DDBJ databases">
        <title>Genome assembly of the deep-sea coral Lophelia pertusa.</title>
        <authorList>
            <person name="Herrera S."/>
            <person name="Cordes E."/>
        </authorList>
    </citation>
    <scope>NUCLEOTIDE SEQUENCE</scope>
    <source>
        <strain evidence="3">USNM1676648</strain>
        <tissue evidence="3">Polyp</tissue>
    </source>
</reference>
<organism evidence="3 4">
    <name type="scientific">Desmophyllum pertusum</name>
    <dbReference type="NCBI Taxonomy" id="174260"/>
    <lineage>
        <taxon>Eukaryota</taxon>
        <taxon>Metazoa</taxon>
        <taxon>Cnidaria</taxon>
        <taxon>Anthozoa</taxon>
        <taxon>Hexacorallia</taxon>
        <taxon>Scleractinia</taxon>
        <taxon>Caryophylliina</taxon>
        <taxon>Caryophylliidae</taxon>
        <taxon>Desmophyllum</taxon>
    </lineage>
</organism>
<feature type="non-terminal residue" evidence="3">
    <location>
        <position position="1"/>
    </location>
</feature>
<dbReference type="Pfam" id="PF00754">
    <property type="entry name" value="F5_F8_type_C"/>
    <property type="match status" value="1"/>
</dbReference>
<dbReference type="InterPro" id="IPR008979">
    <property type="entry name" value="Galactose-bd-like_sf"/>
</dbReference>
<evidence type="ECO:0000313" key="3">
    <source>
        <dbReference type="EMBL" id="KAJ7381579.1"/>
    </source>
</evidence>
<dbReference type="PROSITE" id="PS50022">
    <property type="entry name" value="FA58C_3"/>
    <property type="match status" value="1"/>
</dbReference>
<evidence type="ECO:0000259" key="2">
    <source>
        <dbReference type="PROSITE" id="PS50022"/>
    </source>
</evidence>